<evidence type="ECO:0000256" key="4">
    <source>
        <dbReference type="PIRSR" id="PIRSR000193-1"/>
    </source>
</evidence>
<proteinExistence type="inferred from homology"/>
<feature type="domain" description="Pyrroline-5-carboxylate reductase catalytic N-terminal" evidence="5">
    <location>
        <begin position="4"/>
        <end position="97"/>
    </location>
</feature>
<dbReference type="Gene3D" id="1.10.3730.10">
    <property type="entry name" value="ProC C-terminal domain-like"/>
    <property type="match status" value="1"/>
</dbReference>
<dbReference type="SUPFAM" id="SSF48179">
    <property type="entry name" value="6-phosphogluconate dehydrogenase C-terminal domain-like"/>
    <property type="match status" value="1"/>
</dbReference>
<dbReference type="InterPro" id="IPR028939">
    <property type="entry name" value="P5C_Rdtase_cat_N"/>
</dbReference>
<organism evidence="7 8">
    <name type="scientific">Methanospirillum purgamenti</name>
    <dbReference type="NCBI Taxonomy" id="2834276"/>
    <lineage>
        <taxon>Archaea</taxon>
        <taxon>Methanobacteriati</taxon>
        <taxon>Methanobacteriota</taxon>
        <taxon>Stenosarchaea group</taxon>
        <taxon>Methanomicrobia</taxon>
        <taxon>Methanomicrobiales</taxon>
        <taxon>Methanospirillaceae</taxon>
        <taxon>Methanospirillum</taxon>
    </lineage>
</organism>
<dbReference type="InterPro" id="IPR036291">
    <property type="entry name" value="NAD(P)-bd_dom_sf"/>
</dbReference>
<dbReference type="SUPFAM" id="SSF51735">
    <property type="entry name" value="NAD(P)-binding Rossmann-fold domains"/>
    <property type="match status" value="1"/>
</dbReference>
<feature type="binding site" evidence="4">
    <location>
        <position position="36"/>
    </location>
    <ligand>
        <name>NADP(+)</name>
        <dbReference type="ChEBI" id="CHEBI:58349"/>
    </ligand>
</feature>
<dbReference type="Proteomes" id="UP000680656">
    <property type="component" value="Chromosome"/>
</dbReference>
<gene>
    <name evidence="7" type="ORF">KHC33_10810</name>
</gene>
<sequence>MTTTIACIGAGRVTRILLEGLSRKNCLPERIIVTDTNSDVLKNLAVKFPIIEQKNEVDESFSMADFLFISLHPPVVGEMLQKIAPFLGEKTTIISLAPKIKVATINKFSGVSRPVIRMIPNAASYVNEGYNPVVFGSTCPESVRKKFTDLMSPLGQMPEVPEQNLEAYAVITAMGPTYLWFQLAELIQLGQRFGLSETDAFRAVYSMTEGALKIMKDSGLSPEAVMDLVPVKPLADHEETIRVMYNQTLSGLYEKLTS</sequence>
<dbReference type="Gene3D" id="3.40.50.720">
    <property type="entry name" value="NAD(P)-binding Rossmann-like Domain"/>
    <property type="match status" value="1"/>
</dbReference>
<dbReference type="PANTHER" id="PTHR11645:SF0">
    <property type="entry name" value="PYRROLINE-5-CARBOXYLATE REDUCTASE 3"/>
    <property type="match status" value="1"/>
</dbReference>
<evidence type="ECO:0000256" key="1">
    <source>
        <dbReference type="ARBA" id="ARBA00005525"/>
    </source>
</evidence>
<name>A0A8E7B032_9EURY</name>
<dbReference type="GO" id="GO:0004735">
    <property type="term" value="F:pyrroline-5-carboxylate reductase activity"/>
    <property type="evidence" value="ECO:0007669"/>
    <property type="project" value="InterPro"/>
</dbReference>
<evidence type="ECO:0000256" key="2">
    <source>
        <dbReference type="ARBA" id="ARBA00022857"/>
    </source>
</evidence>
<dbReference type="EMBL" id="CP075546">
    <property type="protein sequence ID" value="QVV87831.1"/>
    <property type="molecule type" value="Genomic_DNA"/>
</dbReference>
<dbReference type="AlphaFoldDB" id="A0A8E7B032"/>
<dbReference type="InterPro" id="IPR000304">
    <property type="entry name" value="Pyrroline-COOH_reductase"/>
</dbReference>
<dbReference type="Pfam" id="PF03807">
    <property type="entry name" value="F420_oxidored"/>
    <property type="match status" value="1"/>
</dbReference>
<evidence type="ECO:0000259" key="6">
    <source>
        <dbReference type="Pfam" id="PF14748"/>
    </source>
</evidence>
<dbReference type="PANTHER" id="PTHR11645">
    <property type="entry name" value="PYRROLINE-5-CARBOXYLATE REDUCTASE"/>
    <property type="match status" value="1"/>
</dbReference>
<keyword evidence="2 4" id="KW-0521">NADP</keyword>
<evidence type="ECO:0000259" key="5">
    <source>
        <dbReference type="Pfam" id="PF03807"/>
    </source>
</evidence>
<dbReference type="KEGG" id="mrtj:KHC33_10810"/>
<dbReference type="GO" id="GO:0055129">
    <property type="term" value="P:L-proline biosynthetic process"/>
    <property type="evidence" value="ECO:0007669"/>
    <property type="project" value="TreeGrafter"/>
</dbReference>
<dbReference type="InterPro" id="IPR029036">
    <property type="entry name" value="P5CR_dimer"/>
</dbReference>
<keyword evidence="3" id="KW-0560">Oxidoreductase</keyword>
<feature type="domain" description="Pyrroline-5-carboxylate reductase dimerisation" evidence="6">
    <location>
        <begin position="162"/>
        <end position="229"/>
    </location>
</feature>
<evidence type="ECO:0000256" key="3">
    <source>
        <dbReference type="ARBA" id="ARBA00023002"/>
    </source>
</evidence>
<accession>A0A8E7B032</accession>
<reference evidence="7 8" key="1">
    <citation type="submission" date="2021-05" db="EMBL/GenBank/DDBJ databases">
        <title>A novel Methanospirillum isolate from a pyrite-forming mixed culture.</title>
        <authorList>
            <person name="Bunk B."/>
            <person name="Sproer C."/>
            <person name="Spring S."/>
            <person name="Pester M."/>
        </authorList>
    </citation>
    <scope>NUCLEOTIDE SEQUENCE [LARGE SCALE GENOMIC DNA]</scope>
    <source>
        <strain evidence="7 8">J.3.6.1-F.2.7.3</strain>
    </source>
</reference>
<keyword evidence="8" id="KW-1185">Reference proteome</keyword>
<dbReference type="GeneID" id="65097680"/>
<dbReference type="Pfam" id="PF14748">
    <property type="entry name" value="P5CR_dimer"/>
    <property type="match status" value="1"/>
</dbReference>
<dbReference type="InterPro" id="IPR008927">
    <property type="entry name" value="6-PGluconate_DH-like_C_sf"/>
</dbReference>
<evidence type="ECO:0000313" key="7">
    <source>
        <dbReference type="EMBL" id="QVV87831.1"/>
    </source>
</evidence>
<evidence type="ECO:0000313" key="8">
    <source>
        <dbReference type="Proteomes" id="UP000680656"/>
    </source>
</evidence>
<comment type="similarity">
    <text evidence="1">Belongs to the pyrroline-5-carboxylate reductase family.</text>
</comment>
<dbReference type="PIRSF" id="PIRSF000193">
    <property type="entry name" value="Pyrrol-5-carb_rd"/>
    <property type="match status" value="1"/>
</dbReference>
<protein>
    <submittedName>
        <fullName evidence="7">NAD(P)-binding domain-containing protein</fullName>
    </submittedName>
</protein>
<dbReference type="RefSeq" id="WP_214418650.1">
    <property type="nucleotide sequence ID" value="NZ_CP075546.1"/>
</dbReference>